<evidence type="ECO:0000313" key="14">
    <source>
        <dbReference type="EMBL" id="SNT24874.1"/>
    </source>
</evidence>
<gene>
    <name evidence="14" type="ORF">SAMN06295955_1197</name>
</gene>
<name>A0A239L5R1_9SPHN</name>
<evidence type="ECO:0000256" key="5">
    <source>
        <dbReference type="ARBA" id="ARBA00023002"/>
    </source>
</evidence>
<dbReference type="GO" id="GO:0045454">
    <property type="term" value="P:cell redox homeostasis"/>
    <property type="evidence" value="ECO:0007669"/>
    <property type="project" value="TreeGrafter"/>
</dbReference>
<keyword evidence="7" id="KW-0676">Redox-active center</keyword>
<proteinExistence type="inferred from homology"/>
<keyword evidence="15" id="KW-1185">Reference proteome</keyword>
<evidence type="ECO:0000256" key="1">
    <source>
        <dbReference type="ARBA" id="ARBA00003330"/>
    </source>
</evidence>
<dbReference type="InterPro" id="IPR013766">
    <property type="entry name" value="Thioredoxin_domain"/>
</dbReference>
<keyword evidence="4" id="KW-0049">Antioxidant</keyword>
<dbReference type="Pfam" id="PF00578">
    <property type="entry name" value="AhpC-TSA"/>
    <property type="match status" value="1"/>
</dbReference>
<evidence type="ECO:0000256" key="9">
    <source>
        <dbReference type="ARBA" id="ARBA00038489"/>
    </source>
</evidence>
<evidence type="ECO:0000256" key="2">
    <source>
        <dbReference type="ARBA" id="ARBA00013017"/>
    </source>
</evidence>
<evidence type="ECO:0000256" key="7">
    <source>
        <dbReference type="ARBA" id="ARBA00023284"/>
    </source>
</evidence>
<evidence type="ECO:0000256" key="8">
    <source>
        <dbReference type="ARBA" id="ARBA00032824"/>
    </source>
</evidence>
<dbReference type="Gene3D" id="3.40.30.10">
    <property type="entry name" value="Glutaredoxin"/>
    <property type="match status" value="1"/>
</dbReference>
<evidence type="ECO:0000256" key="10">
    <source>
        <dbReference type="ARBA" id="ARBA00042639"/>
    </source>
</evidence>
<evidence type="ECO:0000256" key="6">
    <source>
        <dbReference type="ARBA" id="ARBA00023157"/>
    </source>
</evidence>
<evidence type="ECO:0000313" key="15">
    <source>
        <dbReference type="Proteomes" id="UP000198339"/>
    </source>
</evidence>
<protein>
    <recommendedName>
        <fullName evidence="2">thioredoxin-dependent peroxiredoxin</fullName>
        <ecNumber evidence="2">1.11.1.24</ecNumber>
    </recommendedName>
    <alternativeName>
        <fullName evidence="8">Thioredoxin peroxidase</fullName>
    </alternativeName>
    <alternativeName>
        <fullName evidence="10">Thioredoxin-dependent peroxiredoxin Bcp</fullName>
    </alternativeName>
</protein>
<feature type="chain" id="PRO_5012692526" description="thioredoxin-dependent peroxiredoxin" evidence="12">
    <location>
        <begin position="27"/>
        <end position="186"/>
    </location>
</feature>
<evidence type="ECO:0000256" key="3">
    <source>
        <dbReference type="ARBA" id="ARBA00022559"/>
    </source>
</evidence>
<dbReference type="Proteomes" id="UP000198339">
    <property type="component" value="Unassembled WGS sequence"/>
</dbReference>
<dbReference type="EMBL" id="FZPA01000019">
    <property type="protein sequence ID" value="SNT24874.1"/>
    <property type="molecule type" value="Genomic_DNA"/>
</dbReference>
<comment type="function">
    <text evidence="1">Thiol-specific peroxidase that catalyzes the reduction of hydrogen peroxide and organic hydroperoxides to water and alcohols, respectively. Plays a role in cell protection against oxidative stress by detoxifying peroxides and as sensor of hydrogen peroxide-mediated signaling events.</text>
</comment>
<evidence type="ECO:0000256" key="11">
    <source>
        <dbReference type="ARBA" id="ARBA00049091"/>
    </source>
</evidence>
<dbReference type="CDD" id="cd03017">
    <property type="entry name" value="PRX_BCP"/>
    <property type="match status" value="1"/>
</dbReference>
<organism evidence="14 15">
    <name type="scientific">Sphingopyxis indica</name>
    <dbReference type="NCBI Taxonomy" id="436663"/>
    <lineage>
        <taxon>Bacteria</taxon>
        <taxon>Pseudomonadati</taxon>
        <taxon>Pseudomonadota</taxon>
        <taxon>Alphaproteobacteria</taxon>
        <taxon>Sphingomonadales</taxon>
        <taxon>Sphingomonadaceae</taxon>
        <taxon>Sphingopyxis</taxon>
    </lineage>
</organism>
<keyword evidence="3" id="KW-0575">Peroxidase</keyword>
<evidence type="ECO:0000256" key="4">
    <source>
        <dbReference type="ARBA" id="ARBA00022862"/>
    </source>
</evidence>
<dbReference type="InterPro" id="IPR000866">
    <property type="entry name" value="AhpC/TSA"/>
</dbReference>
<reference evidence="14 15" key="1">
    <citation type="submission" date="2017-06" db="EMBL/GenBank/DDBJ databases">
        <authorList>
            <person name="Kim H.J."/>
            <person name="Triplett B.A."/>
        </authorList>
    </citation>
    <scope>NUCLEOTIDE SEQUENCE [LARGE SCALE GENOMIC DNA]</scope>
    <source>
        <strain evidence="14 15">DS15</strain>
    </source>
</reference>
<evidence type="ECO:0000256" key="12">
    <source>
        <dbReference type="SAM" id="SignalP"/>
    </source>
</evidence>
<dbReference type="PANTHER" id="PTHR42801">
    <property type="entry name" value="THIOREDOXIN-DEPENDENT PEROXIDE REDUCTASE"/>
    <property type="match status" value="1"/>
</dbReference>
<sequence length="186" mass="19829">MTMRKTMATILGLGLLLAALPAPGIAALQQGAKAPDFTLSAARAGKPFNLSLRQALKKGPVVLYFFPAAFTPGCTVEAHLFAEAADDFTALGASVIGVTAGNIDRVAEFSRSECRDKFAVAADPGARVAVKYDTTMRSGDQTLLSDRTSFVIAPDGTILLSYTDRNPQAHVERTMAAVRAWKARRR</sequence>
<accession>A0A239L5R1</accession>
<dbReference type="GO" id="GO:0005737">
    <property type="term" value="C:cytoplasm"/>
    <property type="evidence" value="ECO:0007669"/>
    <property type="project" value="TreeGrafter"/>
</dbReference>
<keyword evidence="6" id="KW-1015">Disulfide bond</keyword>
<dbReference type="PROSITE" id="PS51352">
    <property type="entry name" value="THIOREDOXIN_2"/>
    <property type="match status" value="1"/>
</dbReference>
<dbReference type="EC" id="1.11.1.24" evidence="2"/>
<dbReference type="SUPFAM" id="SSF52833">
    <property type="entry name" value="Thioredoxin-like"/>
    <property type="match status" value="1"/>
</dbReference>
<dbReference type="InterPro" id="IPR050924">
    <property type="entry name" value="Peroxiredoxin_BCP/PrxQ"/>
</dbReference>
<evidence type="ECO:0000259" key="13">
    <source>
        <dbReference type="PROSITE" id="PS51352"/>
    </source>
</evidence>
<keyword evidence="12" id="KW-0732">Signal</keyword>
<dbReference type="PANTHER" id="PTHR42801:SF4">
    <property type="entry name" value="AHPC_TSA FAMILY PROTEIN"/>
    <property type="match status" value="1"/>
</dbReference>
<feature type="signal peptide" evidence="12">
    <location>
        <begin position="1"/>
        <end position="26"/>
    </location>
</feature>
<feature type="domain" description="Thioredoxin" evidence="13">
    <location>
        <begin position="28"/>
        <end position="180"/>
    </location>
</feature>
<dbReference type="AlphaFoldDB" id="A0A239L5R1"/>
<comment type="catalytic activity">
    <reaction evidence="11">
        <text>a hydroperoxide + [thioredoxin]-dithiol = an alcohol + [thioredoxin]-disulfide + H2O</text>
        <dbReference type="Rhea" id="RHEA:62620"/>
        <dbReference type="Rhea" id="RHEA-COMP:10698"/>
        <dbReference type="Rhea" id="RHEA-COMP:10700"/>
        <dbReference type="ChEBI" id="CHEBI:15377"/>
        <dbReference type="ChEBI" id="CHEBI:29950"/>
        <dbReference type="ChEBI" id="CHEBI:30879"/>
        <dbReference type="ChEBI" id="CHEBI:35924"/>
        <dbReference type="ChEBI" id="CHEBI:50058"/>
        <dbReference type="EC" id="1.11.1.24"/>
    </reaction>
</comment>
<comment type="similarity">
    <text evidence="9">Belongs to the peroxiredoxin family. BCP/PrxQ subfamily.</text>
</comment>
<dbReference type="RefSeq" id="WP_089217332.1">
    <property type="nucleotide sequence ID" value="NZ_FZPA01000019.1"/>
</dbReference>
<keyword evidence="5" id="KW-0560">Oxidoreductase</keyword>
<dbReference type="InterPro" id="IPR036249">
    <property type="entry name" value="Thioredoxin-like_sf"/>
</dbReference>
<dbReference type="OrthoDB" id="5572803at2"/>
<dbReference type="GO" id="GO:0008379">
    <property type="term" value="F:thioredoxin peroxidase activity"/>
    <property type="evidence" value="ECO:0007669"/>
    <property type="project" value="TreeGrafter"/>
</dbReference>
<dbReference type="GO" id="GO:0034599">
    <property type="term" value="P:cellular response to oxidative stress"/>
    <property type="evidence" value="ECO:0007669"/>
    <property type="project" value="TreeGrafter"/>
</dbReference>